<dbReference type="PANTHER" id="PTHR24359">
    <property type="entry name" value="SERINE/THREONINE-PROTEIN KINASE SBK1"/>
    <property type="match status" value="1"/>
</dbReference>
<dbReference type="SMART" id="SM00220">
    <property type="entry name" value="S_TKc"/>
    <property type="match status" value="1"/>
</dbReference>
<gene>
    <name evidence="2" type="ORF">AB0763_00145</name>
</gene>
<dbReference type="PROSITE" id="PS50011">
    <property type="entry name" value="PROTEIN_KINASE_DOM"/>
    <property type="match status" value="1"/>
</dbReference>
<dbReference type="KEGG" id="vih:AB0763_00145"/>
<accession>A0AB39HEM2</accession>
<evidence type="ECO:0000259" key="1">
    <source>
        <dbReference type="PROSITE" id="PS50011"/>
    </source>
</evidence>
<dbReference type="Pfam" id="PF00069">
    <property type="entry name" value="Pkinase"/>
    <property type="match status" value="1"/>
</dbReference>
<keyword evidence="2" id="KW-0418">Kinase</keyword>
<dbReference type="CDD" id="cd14014">
    <property type="entry name" value="STKc_PknB_like"/>
    <property type="match status" value="1"/>
</dbReference>
<dbReference type="GO" id="GO:0005524">
    <property type="term" value="F:ATP binding"/>
    <property type="evidence" value="ECO:0007669"/>
    <property type="project" value="InterPro"/>
</dbReference>
<dbReference type="RefSeq" id="WP_306101764.1">
    <property type="nucleotide sequence ID" value="NZ_CP162601.1"/>
</dbReference>
<dbReference type="EMBL" id="CP162601">
    <property type="protein sequence ID" value="XDK25105.1"/>
    <property type="molecule type" value="Genomic_DNA"/>
</dbReference>
<dbReference type="InterPro" id="IPR011009">
    <property type="entry name" value="Kinase-like_dom_sf"/>
</dbReference>
<dbReference type="AlphaFoldDB" id="A0AB39HEM2"/>
<dbReference type="InterPro" id="IPR000719">
    <property type="entry name" value="Prot_kinase_dom"/>
</dbReference>
<keyword evidence="2" id="KW-0808">Transferase</keyword>
<reference evidence="2" key="1">
    <citation type="submission" date="2024-07" db="EMBL/GenBank/DDBJ databases">
        <title>Genome Analysis of a Potential Novel Vibrio Species Secreting pH- and Thermo-stable Alginate Lyase and its Application in Producing Alginate Oligosaccharides.</title>
        <authorList>
            <person name="Huang H."/>
            <person name="Bao K."/>
        </authorList>
    </citation>
    <scope>NUCLEOTIDE SEQUENCE</scope>
    <source>
        <strain evidence="2">HB236076</strain>
    </source>
</reference>
<proteinExistence type="predicted"/>
<dbReference type="EC" id="2.7.11.1" evidence="2"/>
<organism evidence="2">
    <name type="scientific">Vibrio sp. HB236076</name>
    <dbReference type="NCBI Taxonomy" id="3232307"/>
    <lineage>
        <taxon>Bacteria</taxon>
        <taxon>Pseudomonadati</taxon>
        <taxon>Pseudomonadota</taxon>
        <taxon>Gammaproteobacteria</taxon>
        <taxon>Vibrionales</taxon>
        <taxon>Vibrionaceae</taxon>
        <taxon>Vibrio</taxon>
    </lineage>
</organism>
<dbReference type="GO" id="GO:0004674">
    <property type="term" value="F:protein serine/threonine kinase activity"/>
    <property type="evidence" value="ECO:0007669"/>
    <property type="project" value="UniProtKB-EC"/>
</dbReference>
<evidence type="ECO:0000313" key="2">
    <source>
        <dbReference type="EMBL" id="XDK25105.1"/>
    </source>
</evidence>
<dbReference type="SUPFAM" id="SSF56112">
    <property type="entry name" value="Protein kinase-like (PK-like)"/>
    <property type="match status" value="1"/>
</dbReference>
<sequence>MEFVRHIGKGGFGTVDLVKDVNGSYWARKTFSINQPVPLSPELESNVKKRFIREANIQSNINHHNIVRVVAAQLDHNPPYFFMPYAQSSLSDDLSADRTLNGRYLEAIMDILAGLEELHSLGIYHRDLKPQNVLRFGADEYRDYAIGDFGLMSIKDTQLSVLTTTGMRMGSDMYTAPEITADLKKASARSDIYSVGCILHDFVGTGDRIPCNEIDDDHSQYADIIRICTRRDPNRRFSSVSDLREALLSVDTIPAVPTSATVAKFVEMLAFEKRLDRMFWEGLVTFVEATPDSDDIRLIFNVLTILRIDELCNFDEDLARRLSNRYSSWIDGSSFSFSSCDGLASRLVCFFHNLNELDSQVNILLALLYLGTSHNRWYVEREFEKLCGLQMNNNLATRLGLEIRVIGQDACRMFHHLERSIGTNLQNLHPTVYNTLRQVCNL</sequence>
<feature type="domain" description="Protein kinase" evidence="1">
    <location>
        <begin position="1"/>
        <end position="248"/>
    </location>
</feature>
<protein>
    <submittedName>
        <fullName evidence="2">Serine/threonine-protein kinase</fullName>
        <ecNumber evidence="2">2.7.11.1</ecNumber>
    </submittedName>
</protein>
<name>A0AB39HEM2_9VIBR</name>
<dbReference type="Gene3D" id="1.10.510.10">
    <property type="entry name" value="Transferase(Phosphotransferase) domain 1"/>
    <property type="match status" value="1"/>
</dbReference>
<dbReference type="PANTHER" id="PTHR24359:SF1">
    <property type="entry name" value="INHIBITOR OF NUCLEAR FACTOR KAPPA-B KINASE EPSILON SUBUNIT HOMOLOG 1-RELATED"/>
    <property type="match status" value="1"/>
</dbReference>